<dbReference type="AlphaFoldDB" id="A0A2A2HD08"/>
<comment type="caution">
    <text evidence="1">The sequence shown here is derived from an EMBL/GenBank/DDBJ whole genome shotgun (WGS) entry which is preliminary data.</text>
</comment>
<reference evidence="1 3" key="2">
    <citation type="journal article" date="2017" name="BMC Genomics">
        <title>Genomic analysis of methanogenic archaea reveals a shift towards energy conservation.</title>
        <authorList>
            <person name="Gilmore S.P."/>
            <person name="Henske J.K."/>
            <person name="Sexton J.A."/>
            <person name="Solomon K.V."/>
            <person name="Seppala S."/>
            <person name="Yoo J.I."/>
            <person name="Huyett L.M."/>
            <person name="Pressman A."/>
            <person name="Cogan J.Z."/>
            <person name="Kivenson V."/>
            <person name="Peng X."/>
            <person name="Tan Y."/>
            <person name="Valentine D.L."/>
            <person name="O'Malley M.A."/>
        </authorList>
    </citation>
    <scope>NUCLEOTIDE SEQUENCE [LARGE SCALE GENOMIC DNA]</scope>
    <source>
        <strain evidence="1 3">1R-7</strain>
    </source>
</reference>
<sequence>MLELKYKKINPEIQKAMQQALTTSNDYYSEAIKTIQQHYPGNITILNSANSCIFTVLEAVDDTIAVPDMGGWNGVEKSAQILDKKIIKIPTDNAIINPKTLDEFIKQNTDIKTLYITALGAYNKQQSLPEISQICKKHDILLINDISGVMGDKTLTNPEYADIQITSTGTPKIVNIKNGGFINNITQKIKLNTHLIKTLKADNITCAGIKQEIPNAPHTLNKTRKANNYLKQLIKKQLEDNTDYYLIHPEDNKGINTIIKTPSKSKTKKLAYQIRQQLKITQNKNIITTGPNNNRIKKPTINIEIKNLDPDSLTKENIEKLAMIITETIKQQQEEEENID</sequence>
<evidence type="ECO:0000313" key="1">
    <source>
        <dbReference type="EMBL" id="PAV07200.1"/>
    </source>
</evidence>
<keyword evidence="3" id="KW-1185">Reference proteome</keyword>
<evidence type="ECO:0000313" key="3">
    <source>
        <dbReference type="Proteomes" id="UP000217528"/>
    </source>
</evidence>
<dbReference type="EMBL" id="LMVN01000021">
    <property type="protein sequence ID" value="PAV07200.1"/>
    <property type="molecule type" value="Genomic_DNA"/>
</dbReference>
<dbReference type="SUPFAM" id="SSF53383">
    <property type="entry name" value="PLP-dependent transferases"/>
    <property type="match status" value="1"/>
</dbReference>
<dbReference type="EMBL" id="LWMS01000014">
    <property type="protein sequence ID" value="PWL08508.1"/>
    <property type="molecule type" value="Genomic_DNA"/>
</dbReference>
<reference evidence="2 4" key="1">
    <citation type="submission" date="2016-04" db="EMBL/GenBank/DDBJ databases">
        <title>Genome sequence of Methanosphaera cuniculi DSM 4103.</title>
        <authorList>
            <person name="Poehlein A."/>
            <person name="Seedorf H."/>
            <person name="Daniel R."/>
        </authorList>
    </citation>
    <scope>NUCLEOTIDE SEQUENCE [LARGE SCALE GENOMIC DNA]</scope>
    <source>
        <strain evidence="2 4">DSM 4103</strain>
    </source>
</reference>
<dbReference type="Gene3D" id="3.40.640.10">
    <property type="entry name" value="Type I PLP-dependent aspartate aminotransferase-like (Major domain)"/>
    <property type="match status" value="1"/>
</dbReference>
<proteinExistence type="predicted"/>
<organism evidence="1 3">
    <name type="scientific">Methanosphaera cuniculi</name>
    <dbReference type="NCBI Taxonomy" id="1077256"/>
    <lineage>
        <taxon>Archaea</taxon>
        <taxon>Methanobacteriati</taxon>
        <taxon>Methanobacteriota</taxon>
        <taxon>Methanomada group</taxon>
        <taxon>Methanobacteria</taxon>
        <taxon>Methanobacteriales</taxon>
        <taxon>Methanobacteriaceae</taxon>
        <taxon>Methanosphaera</taxon>
    </lineage>
</organism>
<dbReference type="InterPro" id="IPR015424">
    <property type="entry name" value="PyrdxlP-dep_Trfase"/>
</dbReference>
<dbReference type="InterPro" id="IPR015421">
    <property type="entry name" value="PyrdxlP-dep_Trfase_major"/>
</dbReference>
<name>A0A2A2HD08_9EURY</name>
<dbReference type="Proteomes" id="UP000246004">
    <property type="component" value="Unassembled WGS sequence"/>
</dbReference>
<evidence type="ECO:0000313" key="4">
    <source>
        <dbReference type="Proteomes" id="UP000246004"/>
    </source>
</evidence>
<dbReference type="OrthoDB" id="82426at2157"/>
<accession>A0A2A2HD08</accession>
<evidence type="ECO:0008006" key="5">
    <source>
        <dbReference type="Google" id="ProtNLM"/>
    </source>
</evidence>
<evidence type="ECO:0000313" key="2">
    <source>
        <dbReference type="EMBL" id="PWL08508.1"/>
    </source>
</evidence>
<dbReference type="Proteomes" id="UP000217528">
    <property type="component" value="Unassembled WGS sequence"/>
</dbReference>
<gene>
    <name evidence="1" type="ORF">ASJ82_05880</name>
    <name evidence="2" type="ORF">MSCUN_05870</name>
</gene>
<protein>
    <recommendedName>
        <fullName evidence="5">DegT/DnrJ/EryC1/StrS aminotransferase family protein</fullName>
    </recommendedName>
</protein>
<dbReference type="RefSeq" id="WP_095608867.1">
    <property type="nucleotide sequence ID" value="NZ_LMVN01000021.1"/>
</dbReference>